<dbReference type="Proteomes" id="UP001159363">
    <property type="component" value="Chromosome 10"/>
</dbReference>
<accession>A0ABQ9GL92</accession>
<evidence type="ECO:0000313" key="2">
    <source>
        <dbReference type="EMBL" id="KAJ8872806.1"/>
    </source>
</evidence>
<dbReference type="EMBL" id="JARBHB010000011">
    <property type="protein sequence ID" value="KAJ8872806.1"/>
    <property type="molecule type" value="Genomic_DNA"/>
</dbReference>
<protein>
    <submittedName>
        <fullName evidence="2">Uncharacterized protein</fullName>
    </submittedName>
</protein>
<sequence>MPSVERARKKSVHIDAFVSARRLPSKSPLSVVRRSRLFLAKQRRSSLTYRLTGSTIRLPTRRTGFESQRSCSRMFECGNRAERCHWSADFSGFLRLPRPMHSGAATYSPRYTLIGSQYRDVKSRPAILGITTCSSYARLHHCGSKLDPRSDLRSTQKTVAPFEFRAGLEIEMKFILNHRNWLFEISIRDQQPSSTNLTLVLTIRQQALGDVMLQQLIRQLAVSDALPARQRHRRQQQQQQRDLARRHLVPARRPKGGPLSIPGDVKPDFHLLKMWWTLPWNGGFSHGFPVYPVLAFRRRSISTSFHTHRPSKLRSRPAECLASMSMNSQGLASSEGRGAGRQVDPRSSVPTPVPSKETFPTTIFDIQTKYGCPTLDTLEEMYTTCHVCMRSTFGWKYPECNIHQTPPLTDQPHTPIHKYTTEGQKIVTGYEVILAAEMSKREERRDYVMQEWQGRRGVPQHSLTLGSDLPSQWFLQAYHAEKP</sequence>
<comment type="caution">
    <text evidence="2">The sequence shown here is derived from an EMBL/GenBank/DDBJ whole genome shotgun (WGS) entry which is preliminary data.</text>
</comment>
<proteinExistence type="predicted"/>
<organism evidence="2 3">
    <name type="scientific">Dryococelus australis</name>
    <dbReference type="NCBI Taxonomy" id="614101"/>
    <lineage>
        <taxon>Eukaryota</taxon>
        <taxon>Metazoa</taxon>
        <taxon>Ecdysozoa</taxon>
        <taxon>Arthropoda</taxon>
        <taxon>Hexapoda</taxon>
        <taxon>Insecta</taxon>
        <taxon>Pterygota</taxon>
        <taxon>Neoptera</taxon>
        <taxon>Polyneoptera</taxon>
        <taxon>Phasmatodea</taxon>
        <taxon>Verophasmatodea</taxon>
        <taxon>Anareolatae</taxon>
        <taxon>Phasmatidae</taxon>
        <taxon>Eurycanthinae</taxon>
        <taxon>Dryococelus</taxon>
    </lineage>
</organism>
<gene>
    <name evidence="2" type="ORF">PR048_026422</name>
</gene>
<evidence type="ECO:0000256" key="1">
    <source>
        <dbReference type="SAM" id="MobiDB-lite"/>
    </source>
</evidence>
<reference evidence="2 3" key="1">
    <citation type="submission" date="2023-02" db="EMBL/GenBank/DDBJ databases">
        <title>LHISI_Scaffold_Assembly.</title>
        <authorList>
            <person name="Stuart O.P."/>
            <person name="Cleave R."/>
            <person name="Magrath M.J.L."/>
            <person name="Mikheyev A.S."/>
        </authorList>
    </citation>
    <scope>NUCLEOTIDE SEQUENCE [LARGE SCALE GENOMIC DNA]</scope>
    <source>
        <strain evidence="2">Daus_M_001</strain>
        <tissue evidence="2">Leg muscle</tissue>
    </source>
</reference>
<evidence type="ECO:0000313" key="3">
    <source>
        <dbReference type="Proteomes" id="UP001159363"/>
    </source>
</evidence>
<feature type="region of interest" description="Disordered" evidence="1">
    <location>
        <begin position="327"/>
        <end position="355"/>
    </location>
</feature>
<feature type="compositionally biased region" description="Basic residues" evidence="1">
    <location>
        <begin position="244"/>
        <end position="255"/>
    </location>
</feature>
<feature type="region of interest" description="Disordered" evidence="1">
    <location>
        <begin position="228"/>
        <end position="262"/>
    </location>
</feature>
<keyword evidence="3" id="KW-1185">Reference proteome</keyword>
<name>A0ABQ9GL92_9NEOP</name>